<name>A0A976N0L9_9VIRU</name>
<dbReference type="EMBL" id="OM869530">
    <property type="protein sequence ID" value="UPW41002.1"/>
    <property type="molecule type" value="Genomic_DNA"/>
</dbReference>
<accession>A0A976N0L9</accession>
<dbReference type="Pfam" id="PF20577">
    <property type="entry name" value="Phage_ORF5"/>
    <property type="match status" value="1"/>
</dbReference>
<protein>
    <submittedName>
        <fullName evidence="1">Nonstructural protein</fullName>
    </submittedName>
</protein>
<reference evidence="1" key="1">
    <citation type="submission" date="2022-02" db="EMBL/GenBank/DDBJ databases">
        <title>Towards deciphering the DNA virus diversity associated with rodent species in the families Cricetidae and Heteromyidae.</title>
        <authorList>
            <person name="Lund M."/>
            <person name="Larsen B.B."/>
            <person name="Gryseels S."/>
            <person name="Kraberger S."/>
            <person name="Rowsey D.M."/>
            <person name="Steger L."/>
            <person name="Yule K.M."/>
            <person name="Upham N.S."/>
            <person name="Worobey M."/>
            <person name="Van Doorslaer K."/>
            <person name="Varsani A."/>
        </authorList>
    </citation>
    <scope>NUCLEOTIDE SEQUENCE</scope>
    <source>
        <strain evidence="1">UA08Rod_5824</strain>
    </source>
</reference>
<dbReference type="InterPro" id="IPR046781">
    <property type="entry name" value="Phage_ORF5"/>
</dbReference>
<sequence>MSQTIYLIFDKVAGSVLGAPMLFPNDLSAKRELASLAADKSTIVGRSPYDFDIVSPGILDLETGDIDKPTVGFTRFVCRMVDLLPRHSGDGDD</sequence>
<evidence type="ECO:0000313" key="1">
    <source>
        <dbReference type="EMBL" id="UPW41002.1"/>
    </source>
</evidence>
<organism evidence="1">
    <name type="scientific">Sigmofec virus UA08Rod_5824</name>
    <dbReference type="NCBI Taxonomy" id="2929441"/>
    <lineage>
        <taxon>Viruses</taxon>
        <taxon>Monodnaviria</taxon>
        <taxon>Sangervirae</taxon>
        <taxon>Phixviricota</taxon>
        <taxon>Malgrandaviricetes</taxon>
        <taxon>Petitvirales</taxon>
        <taxon>Microviridae</taxon>
    </lineage>
</organism>
<proteinExistence type="predicted"/>